<name>A0A0A9BF64_ARUDO</name>
<dbReference type="AlphaFoldDB" id="A0A0A9BF64"/>
<dbReference type="EMBL" id="GBRH01237102">
    <property type="protein sequence ID" value="JAD60793.1"/>
    <property type="molecule type" value="Transcribed_RNA"/>
</dbReference>
<proteinExistence type="predicted"/>
<accession>A0A0A9BF64</accession>
<sequence length="35" mass="4098">MDMNVRKHILAIMQFQVLQKKATLNSIDMATKEYS</sequence>
<reference evidence="1" key="1">
    <citation type="submission" date="2014-09" db="EMBL/GenBank/DDBJ databases">
        <authorList>
            <person name="Magalhaes I.L.F."/>
            <person name="Oliveira U."/>
            <person name="Santos F.R."/>
            <person name="Vidigal T.H.D.A."/>
            <person name="Brescovit A.D."/>
            <person name="Santos A.J."/>
        </authorList>
    </citation>
    <scope>NUCLEOTIDE SEQUENCE</scope>
    <source>
        <tissue evidence="1">Shoot tissue taken approximately 20 cm above the soil surface</tissue>
    </source>
</reference>
<evidence type="ECO:0000313" key="1">
    <source>
        <dbReference type="EMBL" id="JAD60793.1"/>
    </source>
</evidence>
<protein>
    <submittedName>
        <fullName evidence="1">Uncharacterized protein</fullName>
    </submittedName>
</protein>
<reference evidence="1" key="2">
    <citation type="journal article" date="2015" name="Data Brief">
        <title>Shoot transcriptome of the giant reed, Arundo donax.</title>
        <authorList>
            <person name="Barrero R.A."/>
            <person name="Guerrero F.D."/>
            <person name="Moolhuijzen P."/>
            <person name="Goolsby J.A."/>
            <person name="Tidwell J."/>
            <person name="Bellgard S.E."/>
            <person name="Bellgard M.I."/>
        </authorList>
    </citation>
    <scope>NUCLEOTIDE SEQUENCE</scope>
    <source>
        <tissue evidence="1">Shoot tissue taken approximately 20 cm above the soil surface</tissue>
    </source>
</reference>
<organism evidence="1">
    <name type="scientific">Arundo donax</name>
    <name type="common">Giant reed</name>
    <name type="synonym">Donax arundinaceus</name>
    <dbReference type="NCBI Taxonomy" id="35708"/>
    <lineage>
        <taxon>Eukaryota</taxon>
        <taxon>Viridiplantae</taxon>
        <taxon>Streptophyta</taxon>
        <taxon>Embryophyta</taxon>
        <taxon>Tracheophyta</taxon>
        <taxon>Spermatophyta</taxon>
        <taxon>Magnoliopsida</taxon>
        <taxon>Liliopsida</taxon>
        <taxon>Poales</taxon>
        <taxon>Poaceae</taxon>
        <taxon>PACMAD clade</taxon>
        <taxon>Arundinoideae</taxon>
        <taxon>Arundineae</taxon>
        <taxon>Arundo</taxon>
    </lineage>
</organism>